<dbReference type="GeneTree" id="ENSGT00940000166391"/>
<dbReference type="InterPro" id="IPR018114">
    <property type="entry name" value="TRYPSIN_HIS"/>
</dbReference>
<dbReference type="RefSeq" id="XP_008312907.1">
    <property type="nucleotide sequence ID" value="XM_008314685.3"/>
</dbReference>
<keyword evidence="11" id="KW-1185">Reference proteome</keyword>
<reference evidence="10 11" key="1">
    <citation type="journal article" date="2014" name="Nat. Genet.">
        <title>Whole-genome sequence of a flatfish provides insights into ZW sex chromosome evolution and adaptation to a benthic lifestyle.</title>
        <authorList>
            <person name="Chen S."/>
            <person name="Zhang G."/>
            <person name="Shao C."/>
            <person name="Huang Q."/>
            <person name="Liu G."/>
            <person name="Zhang P."/>
            <person name="Song W."/>
            <person name="An N."/>
            <person name="Chalopin D."/>
            <person name="Volff J.N."/>
            <person name="Hong Y."/>
            <person name="Li Q."/>
            <person name="Sha Z."/>
            <person name="Zhou H."/>
            <person name="Xie M."/>
            <person name="Yu Q."/>
            <person name="Liu Y."/>
            <person name="Xiang H."/>
            <person name="Wang N."/>
            <person name="Wu K."/>
            <person name="Yang C."/>
            <person name="Zhou Q."/>
            <person name="Liao X."/>
            <person name="Yang L."/>
            <person name="Hu Q."/>
            <person name="Zhang J."/>
            <person name="Meng L."/>
            <person name="Jin L."/>
            <person name="Tian Y."/>
            <person name="Lian J."/>
            <person name="Yang J."/>
            <person name="Miao G."/>
            <person name="Liu S."/>
            <person name="Liang Z."/>
            <person name="Yan F."/>
            <person name="Li Y."/>
            <person name="Sun B."/>
            <person name="Zhang H."/>
            <person name="Zhang J."/>
            <person name="Zhu Y."/>
            <person name="Du M."/>
            <person name="Zhao Y."/>
            <person name="Schartl M."/>
            <person name="Tang Q."/>
            <person name="Wang J."/>
        </authorList>
    </citation>
    <scope>NUCLEOTIDE SEQUENCE</scope>
</reference>
<protein>
    <submittedName>
        <fullName evidence="10">Zgc:92313</fullName>
    </submittedName>
</protein>
<dbReference type="OrthoDB" id="546450at2759"/>
<dbReference type="InterPro" id="IPR001254">
    <property type="entry name" value="Trypsin_dom"/>
</dbReference>
<keyword evidence="7" id="KW-0812">Transmembrane</keyword>
<evidence type="ECO:0000256" key="6">
    <source>
        <dbReference type="RuleBase" id="RU363034"/>
    </source>
</evidence>
<dbReference type="PANTHER" id="PTHR24252:SF20">
    <property type="entry name" value="LOW QUALITY PROTEIN: TRANSMEMBRANE PROTEASE SERINE 6"/>
    <property type="match status" value="1"/>
</dbReference>
<reference evidence="10" key="3">
    <citation type="submission" date="2025-09" db="UniProtKB">
        <authorList>
            <consortium name="Ensembl"/>
        </authorList>
    </citation>
    <scope>IDENTIFICATION</scope>
</reference>
<dbReference type="Proteomes" id="UP000265120">
    <property type="component" value="Chromosome 8"/>
</dbReference>
<dbReference type="InterPro" id="IPR009003">
    <property type="entry name" value="Peptidase_S1_PA"/>
</dbReference>
<dbReference type="PROSITE" id="PS00134">
    <property type="entry name" value="TRYPSIN_HIS"/>
    <property type="match status" value="1"/>
</dbReference>
<dbReference type="Gene3D" id="2.40.10.10">
    <property type="entry name" value="Trypsin-like serine proteases"/>
    <property type="match status" value="1"/>
</dbReference>
<dbReference type="SUPFAM" id="SSF50494">
    <property type="entry name" value="Trypsin-like serine proteases"/>
    <property type="match status" value="1"/>
</dbReference>
<dbReference type="FunFam" id="2.40.10.10:FF:000024">
    <property type="entry name" value="Serine protease 53"/>
    <property type="match status" value="1"/>
</dbReference>
<keyword evidence="1 6" id="KW-0645">Protease</keyword>
<dbReference type="InterPro" id="IPR001314">
    <property type="entry name" value="Peptidase_S1A"/>
</dbReference>
<dbReference type="Ensembl" id="ENSCSET00000030989.1">
    <property type="protein sequence ID" value="ENSCSEP00000030584.1"/>
    <property type="gene ID" value="ENSCSEG00000019589.1"/>
</dbReference>
<dbReference type="GeneID" id="103382036"/>
<evidence type="ECO:0000256" key="2">
    <source>
        <dbReference type="ARBA" id="ARBA00022729"/>
    </source>
</evidence>
<feature type="chain" id="PRO_5018298732" evidence="8">
    <location>
        <begin position="25"/>
        <end position="312"/>
    </location>
</feature>
<evidence type="ECO:0000256" key="4">
    <source>
        <dbReference type="ARBA" id="ARBA00022825"/>
    </source>
</evidence>
<name>A0A3P8WUY6_CYNSE</name>
<evidence type="ECO:0000313" key="11">
    <source>
        <dbReference type="Proteomes" id="UP000265120"/>
    </source>
</evidence>
<evidence type="ECO:0000256" key="7">
    <source>
        <dbReference type="SAM" id="Phobius"/>
    </source>
</evidence>
<sequence length="312" mass="33626">MTLKSKLMAVFLFVAVAGVTTAHAQECGRPPVIENRIVGGSNAEDGAWPWQVDIQTVAEGHVCGGSIITENWVLSAAHCFPNPSALDSITIYAGRYQLNGFNQHQTMHRVLQVVIPSGYTEPHQGKDVALVQLNPPLRWSDHIQPVCLPASSALFPSEMICSVTGWGHIRQDVPLPGIGTLQEVQVPLISQDRCRNMYQTNPAEQVDILSDMICAGFQEGGKDSCQGDSGGPLVCQMINGTWVQAGVVSFGQGCAQKNQPGVYTRVTSYTTFISNTIPEIKLYGKANPSWFGGTAAVFGVNCLSTLLILLEI</sequence>
<accession>A0A3P8WUY6</accession>
<evidence type="ECO:0000256" key="1">
    <source>
        <dbReference type="ARBA" id="ARBA00022670"/>
    </source>
</evidence>
<keyword evidence="4 6" id="KW-0720">Serine protease</keyword>
<evidence type="ECO:0000256" key="5">
    <source>
        <dbReference type="ARBA" id="ARBA00023157"/>
    </source>
</evidence>
<dbReference type="GO" id="GO:0006508">
    <property type="term" value="P:proteolysis"/>
    <property type="evidence" value="ECO:0007669"/>
    <property type="project" value="UniProtKB-KW"/>
</dbReference>
<organism evidence="10 11">
    <name type="scientific">Cynoglossus semilaevis</name>
    <name type="common">Tongue sole</name>
    <dbReference type="NCBI Taxonomy" id="244447"/>
    <lineage>
        <taxon>Eukaryota</taxon>
        <taxon>Metazoa</taxon>
        <taxon>Chordata</taxon>
        <taxon>Craniata</taxon>
        <taxon>Vertebrata</taxon>
        <taxon>Euteleostomi</taxon>
        <taxon>Actinopterygii</taxon>
        <taxon>Neopterygii</taxon>
        <taxon>Teleostei</taxon>
        <taxon>Neoteleostei</taxon>
        <taxon>Acanthomorphata</taxon>
        <taxon>Carangaria</taxon>
        <taxon>Pleuronectiformes</taxon>
        <taxon>Pleuronectoidei</taxon>
        <taxon>Cynoglossidae</taxon>
        <taxon>Cynoglossinae</taxon>
        <taxon>Cynoglossus</taxon>
    </lineage>
</organism>
<dbReference type="PRINTS" id="PR00722">
    <property type="entry name" value="CHYMOTRYPSIN"/>
</dbReference>
<keyword evidence="5" id="KW-1015">Disulfide bond</keyword>
<dbReference type="PANTHER" id="PTHR24252">
    <property type="entry name" value="ACROSIN-RELATED"/>
    <property type="match status" value="1"/>
</dbReference>
<evidence type="ECO:0000256" key="8">
    <source>
        <dbReference type="SAM" id="SignalP"/>
    </source>
</evidence>
<dbReference type="CDD" id="cd00190">
    <property type="entry name" value="Tryp_SPc"/>
    <property type="match status" value="1"/>
</dbReference>
<dbReference type="OMA" id="NPHESSH"/>
<dbReference type="KEGG" id="csem:103382036"/>
<feature type="transmembrane region" description="Helical" evidence="7">
    <location>
        <begin position="290"/>
        <end position="310"/>
    </location>
</feature>
<dbReference type="STRING" id="244447.ENSCSEP00000030584"/>
<dbReference type="SMART" id="SM00020">
    <property type="entry name" value="Tryp_SPc"/>
    <property type="match status" value="1"/>
</dbReference>
<keyword evidence="7" id="KW-0472">Membrane</keyword>
<evidence type="ECO:0000256" key="3">
    <source>
        <dbReference type="ARBA" id="ARBA00022801"/>
    </source>
</evidence>
<feature type="signal peptide" evidence="8">
    <location>
        <begin position="1"/>
        <end position="24"/>
    </location>
</feature>
<evidence type="ECO:0000313" key="10">
    <source>
        <dbReference type="Ensembl" id="ENSCSEP00000030584.1"/>
    </source>
</evidence>
<dbReference type="AlphaFoldDB" id="A0A3P8WUY6"/>
<evidence type="ECO:0000259" key="9">
    <source>
        <dbReference type="PROSITE" id="PS50240"/>
    </source>
</evidence>
<dbReference type="InterPro" id="IPR033116">
    <property type="entry name" value="TRYPSIN_SER"/>
</dbReference>
<dbReference type="GO" id="GO:0004252">
    <property type="term" value="F:serine-type endopeptidase activity"/>
    <property type="evidence" value="ECO:0007669"/>
    <property type="project" value="InterPro"/>
</dbReference>
<dbReference type="Pfam" id="PF00089">
    <property type="entry name" value="Trypsin"/>
    <property type="match status" value="1"/>
</dbReference>
<keyword evidence="2 8" id="KW-0732">Signal</keyword>
<dbReference type="PROSITE" id="PS00135">
    <property type="entry name" value="TRYPSIN_SER"/>
    <property type="match status" value="1"/>
</dbReference>
<dbReference type="PROSITE" id="PS50240">
    <property type="entry name" value="TRYPSIN_DOM"/>
    <property type="match status" value="1"/>
</dbReference>
<keyword evidence="3 6" id="KW-0378">Hydrolase</keyword>
<dbReference type="InterPro" id="IPR043504">
    <property type="entry name" value="Peptidase_S1_PA_chymotrypsin"/>
</dbReference>
<reference evidence="10" key="2">
    <citation type="submission" date="2025-08" db="UniProtKB">
        <authorList>
            <consortium name="Ensembl"/>
        </authorList>
    </citation>
    <scope>IDENTIFICATION</scope>
</reference>
<proteinExistence type="predicted"/>
<feature type="domain" description="Peptidase S1" evidence="9">
    <location>
        <begin position="37"/>
        <end position="278"/>
    </location>
</feature>
<keyword evidence="7" id="KW-1133">Transmembrane helix</keyword>
<dbReference type="InParanoid" id="A0A3P8WUY6"/>